<dbReference type="EMBL" id="CM002296">
    <property type="protein sequence ID" value="ESW08016.1"/>
    <property type="molecule type" value="Genomic_DNA"/>
</dbReference>
<dbReference type="Gene3D" id="3.30.70.330">
    <property type="match status" value="1"/>
</dbReference>
<dbReference type="eggNOG" id="ENOG502SFSV">
    <property type="taxonomic scope" value="Eukaryota"/>
</dbReference>
<dbReference type="InterPro" id="IPR000504">
    <property type="entry name" value="RRM_dom"/>
</dbReference>
<dbReference type="SUPFAM" id="SSF54928">
    <property type="entry name" value="RNA-binding domain, RBD"/>
    <property type="match status" value="1"/>
</dbReference>
<dbReference type="SMR" id="V7AUW5"/>
<dbReference type="InterPro" id="IPR035979">
    <property type="entry name" value="RBD_domain_sf"/>
</dbReference>
<dbReference type="GO" id="GO:0003723">
    <property type="term" value="F:RNA binding"/>
    <property type="evidence" value="ECO:0007669"/>
    <property type="project" value="UniProtKB-UniRule"/>
</dbReference>
<keyword evidence="5" id="KW-1185">Reference proteome</keyword>
<evidence type="ECO:0000256" key="2">
    <source>
        <dbReference type="SAM" id="MobiDB-lite"/>
    </source>
</evidence>
<dbReference type="STRING" id="3885.V7AUW5"/>
<dbReference type="SMART" id="SM00360">
    <property type="entry name" value="RRM"/>
    <property type="match status" value="1"/>
</dbReference>
<dbReference type="PROSITE" id="PS50102">
    <property type="entry name" value="RRM"/>
    <property type="match status" value="1"/>
</dbReference>
<dbReference type="PANTHER" id="PTHR34427:SF5">
    <property type="entry name" value="DUF4283 DOMAIN-CONTAINING PROTEIN"/>
    <property type="match status" value="1"/>
</dbReference>
<reference evidence="5" key="1">
    <citation type="journal article" date="2014" name="Nat. Genet.">
        <title>A reference genome for common bean and genome-wide analysis of dual domestications.</title>
        <authorList>
            <person name="Schmutz J."/>
            <person name="McClean P.E."/>
            <person name="Mamidi S."/>
            <person name="Wu G.A."/>
            <person name="Cannon S.B."/>
            <person name="Grimwood J."/>
            <person name="Jenkins J."/>
            <person name="Shu S."/>
            <person name="Song Q."/>
            <person name="Chavarro C."/>
            <person name="Torres-Torres M."/>
            <person name="Geffroy V."/>
            <person name="Moghaddam S.M."/>
            <person name="Gao D."/>
            <person name="Abernathy B."/>
            <person name="Barry K."/>
            <person name="Blair M."/>
            <person name="Brick M.A."/>
            <person name="Chovatia M."/>
            <person name="Gepts P."/>
            <person name="Goodstein D.M."/>
            <person name="Gonzales M."/>
            <person name="Hellsten U."/>
            <person name="Hyten D.L."/>
            <person name="Jia G."/>
            <person name="Kelly J.D."/>
            <person name="Kudrna D."/>
            <person name="Lee R."/>
            <person name="Richard M.M."/>
            <person name="Miklas P.N."/>
            <person name="Osorno J.M."/>
            <person name="Rodrigues J."/>
            <person name="Thareau V."/>
            <person name="Urrea C.A."/>
            <person name="Wang M."/>
            <person name="Yu Y."/>
            <person name="Zhang M."/>
            <person name="Wing R.A."/>
            <person name="Cregan P.B."/>
            <person name="Rokhsar D.S."/>
            <person name="Jackson S.A."/>
        </authorList>
    </citation>
    <scope>NUCLEOTIDE SEQUENCE [LARGE SCALE GENOMIC DNA]</scope>
    <source>
        <strain evidence="5">cv. G19833</strain>
    </source>
</reference>
<dbReference type="Pfam" id="PF00076">
    <property type="entry name" value="RRM_1"/>
    <property type="match status" value="1"/>
</dbReference>
<dbReference type="Gramene" id="ESW08016">
    <property type="protein sequence ID" value="ESW08016"/>
    <property type="gene ID" value="PHAVU_009G011500g"/>
</dbReference>
<feature type="domain" description="RRM" evidence="3">
    <location>
        <begin position="6"/>
        <end position="83"/>
    </location>
</feature>
<proteinExistence type="predicted"/>
<accession>V7AUW5</accession>
<keyword evidence="1" id="KW-0694">RNA-binding</keyword>
<evidence type="ECO:0000313" key="4">
    <source>
        <dbReference type="EMBL" id="ESW08016.1"/>
    </source>
</evidence>
<feature type="compositionally biased region" description="Polar residues" evidence="2">
    <location>
        <begin position="469"/>
        <end position="492"/>
    </location>
</feature>
<feature type="compositionally biased region" description="Basic and acidic residues" evidence="2">
    <location>
        <begin position="90"/>
        <end position="110"/>
    </location>
</feature>
<evidence type="ECO:0000259" key="3">
    <source>
        <dbReference type="PROSITE" id="PS50102"/>
    </source>
</evidence>
<name>V7AUW5_PHAVU</name>
<feature type="region of interest" description="Disordered" evidence="2">
    <location>
        <begin position="89"/>
        <end position="110"/>
    </location>
</feature>
<dbReference type="OrthoDB" id="1750209at2759"/>
<gene>
    <name evidence="4" type="ORF">PHAVU_009G011500g</name>
</gene>
<protein>
    <recommendedName>
        <fullName evidence="3">RRM domain-containing protein</fullName>
    </recommendedName>
</protein>
<evidence type="ECO:0000256" key="1">
    <source>
        <dbReference type="PROSITE-ProRule" id="PRU00176"/>
    </source>
</evidence>
<sequence length="671" mass="76918">MASYPISFFFSHFPTNFGEYEMWKNFRRWGKVQEVFIPRRTNKYGHRFGFVRFIGISDSDKLEYQLDNIWIGNMKLHVSKPKYRRSYKGGRVEIDRGQQKRRDENGSKKVEPRVRKVWRRKGEISYAQAVKNGIHTRISSEKWMGQIMQVKVEDKEWMKRSCVGYLNETADIEDIKNSFFMNGANFIRLRYLGDNAMLLTPEGDTSVEDLIKENKEWLEEIFDEITPWDNSVRVAQRRVWVRVWGLPFHLWEWSVFVNVVINIGNLLAVDKTTENFDELQYARVLVSIPFVAEARTSKRMMINETIYQIHIEEDLTCCDKSNERKENEVSWSESFVGDEECESNYDNASESEKLMPTNQNMKSEFNHIGISSEIMSEDRYDSPVLRDVLKSCFSDTVVPDSLSHGNGYIRRSQSNMLQVSPSAAQECGLSESRAQFGEQVDGKNLQNGLDAWPRCTLQNDALHVIPNVHGSSTTQGDSRQMRNGPQGANSVQMLEEGGEGDNPLPLYETINPSGGRHEREDEALMIGGAATRTQTGEAKEDNVLKGKDAKEFQGSMDVISTPNSGFMRNHMSLIKQTNINPNSMLQRSNILIGESSKIQKQSSQASRIGVRRKSKRLVNKHASNRISDSGIRNCNRMFWLKNSPMDAVNLWDLAKKMGFSYSGDEEDVINS</sequence>
<evidence type="ECO:0000313" key="5">
    <source>
        <dbReference type="Proteomes" id="UP000000226"/>
    </source>
</evidence>
<dbReference type="Proteomes" id="UP000000226">
    <property type="component" value="Chromosome 9"/>
</dbReference>
<dbReference type="CDD" id="cd00590">
    <property type="entry name" value="RRM_SF"/>
    <property type="match status" value="1"/>
</dbReference>
<feature type="region of interest" description="Disordered" evidence="2">
    <location>
        <begin position="469"/>
        <end position="503"/>
    </location>
</feature>
<dbReference type="AlphaFoldDB" id="V7AUW5"/>
<dbReference type="PANTHER" id="PTHR34427">
    <property type="entry name" value="DUF4283 DOMAIN PROTEIN"/>
    <property type="match status" value="1"/>
</dbReference>
<dbReference type="InterPro" id="IPR012677">
    <property type="entry name" value="Nucleotide-bd_a/b_plait_sf"/>
</dbReference>
<organism evidence="4 5">
    <name type="scientific">Phaseolus vulgaris</name>
    <name type="common">Kidney bean</name>
    <name type="synonym">French bean</name>
    <dbReference type="NCBI Taxonomy" id="3885"/>
    <lineage>
        <taxon>Eukaryota</taxon>
        <taxon>Viridiplantae</taxon>
        <taxon>Streptophyta</taxon>
        <taxon>Embryophyta</taxon>
        <taxon>Tracheophyta</taxon>
        <taxon>Spermatophyta</taxon>
        <taxon>Magnoliopsida</taxon>
        <taxon>eudicotyledons</taxon>
        <taxon>Gunneridae</taxon>
        <taxon>Pentapetalae</taxon>
        <taxon>rosids</taxon>
        <taxon>fabids</taxon>
        <taxon>Fabales</taxon>
        <taxon>Fabaceae</taxon>
        <taxon>Papilionoideae</taxon>
        <taxon>50 kb inversion clade</taxon>
        <taxon>NPAAA clade</taxon>
        <taxon>indigoferoid/millettioid clade</taxon>
        <taxon>Phaseoleae</taxon>
        <taxon>Phaseolus</taxon>
    </lineage>
</organism>